<feature type="domain" description="HTH merR-type" evidence="2">
    <location>
        <begin position="5"/>
        <end position="75"/>
    </location>
</feature>
<dbReference type="PANTHER" id="PTHR30204:SF97">
    <property type="entry name" value="MERR FAMILY REGULATORY PROTEIN"/>
    <property type="match status" value="1"/>
</dbReference>
<organism evidence="3 4">
    <name type="scientific">Streptomyces alboflavus</name>
    <dbReference type="NCBI Taxonomy" id="67267"/>
    <lineage>
        <taxon>Bacteria</taxon>
        <taxon>Bacillati</taxon>
        <taxon>Actinomycetota</taxon>
        <taxon>Actinomycetes</taxon>
        <taxon>Kitasatosporales</taxon>
        <taxon>Streptomycetaceae</taxon>
        <taxon>Streptomyces</taxon>
    </lineage>
</organism>
<dbReference type="GO" id="GO:0003700">
    <property type="term" value="F:DNA-binding transcription factor activity"/>
    <property type="evidence" value="ECO:0007669"/>
    <property type="project" value="InterPro"/>
</dbReference>
<sequence length="125" mass="13880">MRDELLTIGRFARLCRRSVKQLRHYDATGLLAPVRVDAVTGYRSYAPEQARNALTIALLRDMDLPLAVIARVRSAEPESRAEIPRAERGLRPRAPARAARLAGPAQAPQDELRTRLIIGVEETTA</sequence>
<name>A0A1Z1W5I1_9ACTN</name>
<dbReference type="PANTHER" id="PTHR30204">
    <property type="entry name" value="REDOX-CYCLING DRUG-SENSING TRANSCRIPTIONAL ACTIVATOR SOXR"/>
    <property type="match status" value="1"/>
</dbReference>
<dbReference type="Pfam" id="PF13411">
    <property type="entry name" value="MerR_1"/>
    <property type="match status" value="1"/>
</dbReference>
<dbReference type="GO" id="GO:0003677">
    <property type="term" value="F:DNA binding"/>
    <property type="evidence" value="ECO:0007669"/>
    <property type="project" value="UniProtKB-KW"/>
</dbReference>
<dbReference type="InterPro" id="IPR047057">
    <property type="entry name" value="MerR_fam"/>
</dbReference>
<dbReference type="OrthoDB" id="7849865at2"/>
<evidence type="ECO:0000256" key="1">
    <source>
        <dbReference type="ARBA" id="ARBA00023125"/>
    </source>
</evidence>
<dbReference type="Proteomes" id="UP000195880">
    <property type="component" value="Chromosome"/>
</dbReference>
<dbReference type="SUPFAM" id="SSF46955">
    <property type="entry name" value="Putative DNA-binding domain"/>
    <property type="match status" value="1"/>
</dbReference>
<proteinExistence type="predicted"/>
<dbReference type="InterPro" id="IPR000551">
    <property type="entry name" value="MerR-type_HTH_dom"/>
</dbReference>
<accession>A0A1Z1W5I1</accession>
<evidence type="ECO:0000313" key="3">
    <source>
        <dbReference type="EMBL" id="ARX81681.1"/>
    </source>
</evidence>
<dbReference type="KEGG" id="salf:SMD44_01079"/>
<evidence type="ECO:0000313" key="4">
    <source>
        <dbReference type="Proteomes" id="UP000195880"/>
    </source>
</evidence>
<dbReference type="Gene3D" id="1.10.1660.10">
    <property type="match status" value="1"/>
</dbReference>
<keyword evidence="4" id="KW-1185">Reference proteome</keyword>
<dbReference type="PROSITE" id="PS50937">
    <property type="entry name" value="HTH_MERR_2"/>
    <property type="match status" value="1"/>
</dbReference>
<evidence type="ECO:0000259" key="2">
    <source>
        <dbReference type="PROSITE" id="PS50937"/>
    </source>
</evidence>
<reference evidence="3 4" key="1">
    <citation type="submission" date="2017-05" db="EMBL/GenBank/DDBJ databases">
        <title>Streptomyces alboflavus Genome sequencing and assembly.</title>
        <authorList>
            <person name="Wang Y."/>
            <person name="Du B."/>
            <person name="Ding Y."/>
            <person name="Liu H."/>
            <person name="Hou Q."/>
            <person name="Liu K."/>
            <person name="Wang C."/>
            <person name="Yao L."/>
        </authorList>
    </citation>
    <scope>NUCLEOTIDE SEQUENCE [LARGE SCALE GENOMIC DNA]</scope>
    <source>
        <strain evidence="3 4">MDJK44</strain>
    </source>
</reference>
<dbReference type="EMBL" id="CP021748">
    <property type="protein sequence ID" value="ARX81681.1"/>
    <property type="molecule type" value="Genomic_DNA"/>
</dbReference>
<dbReference type="SMART" id="SM00422">
    <property type="entry name" value="HTH_MERR"/>
    <property type="match status" value="1"/>
</dbReference>
<gene>
    <name evidence="3" type="ORF">SMD44_01079</name>
</gene>
<keyword evidence="1" id="KW-0238">DNA-binding</keyword>
<protein>
    <submittedName>
        <fullName evidence="3">MerR family transcriptional regulator</fullName>
    </submittedName>
</protein>
<dbReference type="STRING" id="67267.GCA_000716675_01114"/>
<dbReference type="InterPro" id="IPR009061">
    <property type="entry name" value="DNA-bd_dom_put_sf"/>
</dbReference>
<dbReference type="eggNOG" id="COG0789">
    <property type="taxonomic scope" value="Bacteria"/>
</dbReference>
<dbReference type="AlphaFoldDB" id="A0A1Z1W5I1"/>
<dbReference type="RefSeq" id="WP_087883044.1">
    <property type="nucleotide sequence ID" value="NZ_CP021748.1"/>
</dbReference>